<keyword evidence="3 7" id="KW-0812">Transmembrane</keyword>
<dbReference type="InterPro" id="IPR025846">
    <property type="entry name" value="TBL_N"/>
</dbReference>
<dbReference type="RefSeq" id="XP_021842449.2">
    <property type="nucleotide sequence ID" value="XM_021986757.2"/>
</dbReference>
<sequence length="426" mass="49615">MEQPKPSIVDKWKIFTLGTLLGFFFFVFYHDKVHQDISFLSTKQALVDLVPFKVLNLSTSSSSSGGVVKPMKPSNLVFDGIEKSTTKARNKCDIFDGKWVYKPEEGPRYDSFKCPFINEKFSCQQNGRLDSMYENWRWEALHCDVPLFNGTNMLEKLRNKRMILVGDSLNRNMWESLACLLFTSIPSSAAEVDKLRRYTNSWKSTEYNFTIEFYWSSFLVDIDKNHKSGKKVLVLDKLSANSEKWVGADIMVFNSGHWWEPKGKSRAWELFEFKGKLIKRMPIELAYERGMKTWAAWVERNVDPKKTTVLFNGYSPVHRYRKYNQWCYNRTQPLMGDSYVPSFPRSMVDAVEGVVKGMSKPQVKYLNTTKLSEYRIDAHPSLYITKDDKNANSYSDCSHWCLPGVPDSWNRLLYTSLFFDTREDMA</sequence>
<feature type="transmembrane region" description="Helical" evidence="7">
    <location>
        <begin position="12"/>
        <end position="29"/>
    </location>
</feature>
<evidence type="ECO:0000256" key="1">
    <source>
        <dbReference type="ARBA" id="ARBA00004167"/>
    </source>
</evidence>
<dbReference type="Pfam" id="PF13839">
    <property type="entry name" value="PC-Esterase"/>
    <property type="match status" value="1"/>
</dbReference>
<keyword evidence="10" id="KW-1185">Reference proteome</keyword>
<evidence type="ECO:0000313" key="11">
    <source>
        <dbReference type="RefSeq" id="XP_021842449.2"/>
    </source>
</evidence>
<evidence type="ECO:0000313" key="10">
    <source>
        <dbReference type="Proteomes" id="UP000813463"/>
    </source>
</evidence>
<evidence type="ECO:0000256" key="7">
    <source>
        <dbReference type="SAM" id="Phobius"/>
    </source>
</evidence>
<keyword evidence="4" id="KW-0735">Signal-anchor</keyword>
<dbReference type="InterPro" id="IPR026057">
    <property type="entry name" value="TBL_C"/>
</dbReference>
<dbReference type="PANTHER" id="PTHR32285:SF38">
    <property type="entry name" value="OS01G0614300 PROTEIN"/>
    <property type="match status" value="1"/>
</dbReference>
<dbReference type="GeneID" id="110782590"/>
<reference evidence="11" key="2">
    <citation type="submission" date="2025-08" db="UniProtKB">
        <authorList>
            <consortium name="RefSeq"/>
        </authorList>
    </citation>
    <scope>IDENTIFICATION</scope>
    <source>
        <tissue evidence="11">Leaf</tissue>
    </source>
</reference>
<evidence type="ECO:0000256" key="5">
    <source>
        <dbReference type="ARBA" id="ARBA00022989"/>
    </source>
</evidence>
<dbReference type="Proteomes" id="UP000813463">
    <property type="component" value="Chromosome 4"/>
</dbReference>
<dbReference type="InterPro" id="IPR029962">
    <property type="entry name" value="TBL"/>
</dbReference>
<evidence type="ECO:0000256" key="4">
    <source>
        <dbReference type="ARBA" id="ARBA00022968"/>
    </source>
</evidence>
<dbReference type="GO" id="GO:0016020">
    <property type="term" value="C:membrane"/>
    <property type="evidence" value="ECO:0007669"/>
    <property type="project" value="UniProtKB-SubCell"/>
</dbReference>
<dbReference type="GO" id="GO:0005794">
    <property type="term" value="C:Golgi apparatus"/>
    <property type="evidence" value="ECO:0000318"/>
    <property type="project" value="GO_Central"/>
</dbReference>
<accession>A0A9R0I6M1</accession>
<dbReference type="Pfam" id="PF14416">
    <property type="entry name" value="PMR5N"/>
    <property type="match status" value="1"/>
</dbReference>
<organism evidence="10 11">
    <name type="scientific">Spinacia oleracea</name>
    <name type="common">Spinach</name>
    <dbReference type="NCBI Taxonomy" id="3562"/>
    <lineage>
        <taxon>Eukaryota</taxon>
        <taxon>Viridiplantae</taxon>
        <taxon>Streptophyta</taxon>
        <taxon>Embryophyta</taxon>
        <taxon>Tracheophyta</taxon>
        <taxon>Spermatophyta</taxon>
        <taxon>Magnoliopsida</taxon>
        <taxon>eudicotyledons</taxon>
        <taxon>Gunneridae</taxon>
        <taxon>Pentapetalae</taxon>
        <taxon>Caryophyllales</taxon>
        <taxon>Chenopodiaceae</taxon>
        <taxon>Chenopodioideae</taxon>
        <taxon>Anserineae</taxon>
        <taxon>Spinacia</taxon>
    </lineage>
</organism>
<reference evidence="10" key="1">
    <citation type="journal article" date="2021" name="Nat. Commun.">
        <title>Genomic analyses provide insights into spinach domestication and the genetic basis of agronomic traits.</title>
        <authorList>
            <person name="Cai X."/>
            <person name="Sun X."/>
            <person name="Xu C."/>
            <person name="Sun H."/>
            <person name="Wang X."/>
            <person name="Ge C."/>
            <person name="Zhang Z."/>
            <person name="Wang Q."/>
            <person name="Fei Z."/>
            <person name="Jiao C."/>
            <person name="Wang Q."/>
        </authorList>
    </citation>
    <scope>NUCLEOTIDE SEQUENCE [LARGE SCALE GENOMIC DNA]</scope>
    <source>
        <strain evidence="10">cv. Varoflay</strain>
    </source>
</reference>
<comment type="subcellular location">
    <subcellularLocation>
        <location evidence="1">Membrane</location>
        <topology evidence="1">Single-pass membrane protein</topology>
    </subcellularLocation>
</comment>
<gene>
    <name evidence="11" type="primary">LOC110782590</name>
</gene>
<dbReference type="AlphaFoldDB" id="A0A9R0I6M1"/>
<protein>
    <submittedName>
        <fullName evidence="11">Protein trichome birefringence-like 40</fullName>
    </submittedName>
</protein>
<keyword evidence="6 7" id="KW-0472">Membrane</keyword>
<keyword evidence="5 7" id="KW-1133">Transmembrane helix</keyword>
<feature type="domain" description="Trichome birefringence-like C-terminal" evidence="8">
    <location>
        <begin position="145"/>
        <end position="415"/>
    </location>
</feature>
<name>A0A9R0I6M1_SPIOL</name>
<evidence type="ECO:0000256" key="3">
    <source>
        <dbReference type="ARBA" id="ARBA00022692"/>
    </source>
</evidence>
<feature type="domain" description="Trichome birefringence-like N-terminal" evidence="9">
    <location>
        <begin position="91"/>
        <end position="144"/>
    </location>
</feature>
<evidence type="ECO:0000259" key="8">
    <source>
        <dbReference type="Pfam" id="PF13839"/>
    </source>
</evidence>
<evidence type="ECO:0000256" key="2">
    <source>
        <dbReference type="ARBA" id="ARBA00007727"/>
    </source>
</evidence>
<comment type="similarity">
    <text evidence="2">Belongs to the PC-esterase family. TBL subfamily.</text>
</comment>
<dbReference type="GO" id="GO:0016413">
    <property type="term" value="F:O-acetyltransferase activity"/>
    <property type="evidence" value="ECO:0000318"/>
    <property type="project" value="GO_Central"/>
</dbReference>
<dbReference type="PANTHER" id="PTHR32285">
    <property type="entry name" value="PROTEIN TRICHOME BIREFRINGENCE-LIKE 9-RELATED"/>
    <property type="match status" value="1"/>
</dbReference>
<evidence type="ECO:0000256" key="6">
    <source>
        <dbReference type="ARBA" id="ARBA00023136"/>
    </source>
</evidence>
<dbReference type="KEGG" id="soe:110782590"/>
<evidence type="ECO:0000259" key="9">
    <source>
        <dbReference type="Pfam" id="PF14416"/>
    </source>
</evidence>
<proteinExistence type="inferred from homology"/>